<evidence type="ECO:0000313" key="2">
    <source>
        <dbReference type="EMBL" id="SMG15736.1"/>
    </source>
</evidence>
<dbReference type="AlphaFoldDB" id="A0A1X7IMX8"/>
<dbReference type="PANTHER" id="PTHR30204">
    <property type="entry name" value="REDOX-CYCLING DRUG-SENSING TRANSCRIPTIONAL ACTIVATOR SOXR"/>
    <property type="match status" value="1"/>
</dbReference>
<reference evidence="2 3" key="1">
    <citation type="submission" date="2017-04" db="EMBL/GenBank/DDBJ databases">
        <authorList>
            <person name="Afonso C.L."/>
            <person name="Miller P.J."/>
            <person name="Scott M.A."/>
            <person name="Spackman E."/>
            <person name="Goraichik I."/>
            <person name="Dimitrov K.M."/>
            <person name="Suarez D.L."/>
            <person name="Swayne D.E."/>
        </authorList>
    </citation>
    <scope>NUCLEOTIDE SEQUENCE [LARGE SCALE GENOMIC DNA]</scope>
    <source>
        <strain evidence="2 3">11</strain>
    </source>
</reference>
<dbReference type="Pfam" id="PF13411">
    <property type="entry name" value="MerR_1"/>
    <property type="match status" value="1"/>
</dbReference>
<organism evidence="2 3">
    <name type="scientific">Paenibacillus aquistagni</name>
    <dbReference type="NCBI Taxonomy" id="1852522"/>
    <lineage>
        <taxon>Bacteria</taxon>
        <taxon>Bacillati</taxon>
        <taxon>Bacillota</taxon>
        <taxon>Bacilli</taxon>
        <taxon>Bacillales</taxon>
        <taxon>Paenibacillaceae</taxon>
        <taxon>Paenibacillus</taxon>
    </lineage>
</organism>
<gene>
    <name evidence="2" type="ORF">SAMN06295960_0581</name>
</gene>
<dbReference type="InterPro" id="IPR000551">
    <property type="entry name" value="MerR-type_HTH_dom"/>
</dbReference>
<proteinExistence type="predicted"/>
<name>A0A1X7IMX8_9BACL</name>
<dbReference type="GO" id="GO:0003700">
    <property type="term" value="F:DNA-binding transcription factor activity"/>
    <property type="evidence" value="ECO:0007669"/>
    <property type="project" value="InterPro"/>
</dbReference>
<sequence length="146" mass="17000">MAYTVNEVASQSGVSIRTLRYYDQIGLLKPAYYGSNGYRYYEQEQLTLLQHILLMRELELPLSTIKELIEHGSFNESEALVKHRELLIEKVERLQALIAKLNEMIQHPEKKQALLERSLFRGLDVRMSHHQVKELRSVYMAGRAAI</sequence>
<dbReference type="OrthoDB" id="9814833at2"/>
<dbReference type="SUPFAM" id="SSF46955">
    <property type="entry name" value="Putative DNA-binding domain"/>
    <property type="match status" value="1"/>
</dbReference>
<dbReference type="CDD" id="cd01106">
    <property type="entry name" value="HTH_TipAL-Mta"/>
    <property type="match status" value="1"/>
</dbReference>
<keyword evidence="3" id="KW-1185">Reference proteome</keyword>
<evidence type="ECO:0000313" key="3">
    <source>
        <dbReference type="Proteomes" id="UP000193834"/>
    </source>
</evidence>
<dbReference type="EMBL" id="FXAZ01000001">
    <property type="protein sequence ID" value="SMG15736.1"/>
    <property type="molecule type" value="Genomic_DNA"/>
</dbReference>
<dbReference type="Proteomes" id="UP000193834">
    <property type="component" value="Unassembled WGS sequence"/>
</dbReference>
<dbReference type="PANTHER" id="PTHR30204:SF90">
    <property type="entry name" value="HTH-TYPE TRANSCRIPTIONAL ACTIVATOR MTA"/>
    <property type="match status" value="1"/>
</dbReference>
<dbReference type="PROSITE" id="PS50937">
    <property type="entry name" value="HTH_MERR_2"/>
    <property type="match status" value="1"/>
</dbReference>
<keyword evidence="1 2" id="KW-0238">DNA-binding</keyword>
<dbReference type="PRINTS" id="PR00040">
    <property type="entry name" value="HTHMERR"/>
</dbReference>
<dbReference type="GO" id="GO:0003677">
    <property type="term" value="F:DNA binding"/>
    <property type="evidence" value="ECO:0007669"/>
    <property type="project" value="UniProtKB-KW"/>
</dbReference>
<dbReference type="Gene3D" id="1.10.1660.10">
    <property type="match status" value="1"/>
</dbReference>
<protein>
    <submittedName>
        <fullName evidence="2">DNA-binding transcriptional regulator, MerR family</fullName>
    </submittedName>
</protein>
<dbReference type="RefSeq" id="WP_085492832.1">
    <property type="nucleotide sequence ID" value="NZ_FXAZ01000001.1"/>
</dbReference>
<dbReference type="InterPro" id="IPR009061">
    <property type="entry name" value="DNA-bd_dom_put_sf"/>
</dbReference>
<dbReference type="InterPro" id="IPR047057">
    <property type="entry name" value="MerR_fam"/>
</dbReference>
<evidence type="ECO:0000256" key="1">
    <source>
        <dbReference type="ARBA" id="ARBA00023125"/>
    </source>
</evidence>
<dbReference type="SMART" id="SM00422">
    <property type="entry name" value="HTH_MERR"/>
    <property type="match status" value="1"/>
</dbReference>
<accession>A0A1X7IMX8</accession>
<dbReference type="STRING" id="1852522.SAMN06295960_0581"/>